<proteinExistence type="predicted"/>
<dbReference type="EMBL" id="CADCTY010000162">
    <property type="protein sequence ID" value="CAA9302888.1"/>
    <property type="molecule type" value="Genomic_DNA"/>
</dbReference>
<name>A0A6J4KDS4_9CYAN</name>
<dbReference type="AlphaFoldDB" id="A0A6J4KDS4"/>
<reference evidence="2" key="1">
    <citation type="submission" date="2020-02" db="EMBL/GenBank/DDBJ databases">
        <authorList>
            <person name="Meier V. D."/>
        </authorList>
    </citation>
    <scope>NUCLEOTIDE SEQUENCE</scope>
    <source>
        <strain evidence="2">AVDCRST_MAG94</strain>
    </source>
</reference>
<organism evidence="2">
    <name type="scientific">uncultured Leptolyngbya sp</name>
    <dbReference type="NCBI Taxonomy" id="332963"/>
    <lineage>
        <taxon>Bacteria</taxon>
        <taxon>Bacillati</taxon>
        <taxon>Cyanobacteriota</taxon>
        <taxon>Cyanophyceae</taxon>
        <taxon>Leptolyngbyales</taxon>
        <taxon>Leptolyngbyaceae</taxon>
        <taxon>Leptolyngbya group</taxon>
        <taxon>Leptolyngbya</taxon>
        <taxon>environmental samples</taxon>
    </lineage>
</organism>
<sequence length="52" mass="5572">MVPPSILGRHEKNGTSFRTTTESDRSSGSAAHMLCSVQHLACSLSLKMAARL</sequence>
<evidence type="ECO:0000256" key="1">
    <source>
        <dbReference type="SAM" id="MobiDB-lite"/>
    </source>
</evidence>
<accession>A0A6J4KDS4</accession>
<evidence type="ECO:0000313" key="2">
    <source>
        <dbReference type="EMBL" id="CAA9302888.1"/>
    </source>
</evidence>
<feature type="region of interest" description="Disordered" evidence="1">
    <location>
        <begin position="1"/>
        <end position="29"/>
    </location>
</feature>
<protein>
    <submittedName>
        <fullName evidence="2">Uncharacterized protein</fullName>
    </submittedName>
</protein>
<gene>
    <name evidence="2" type="ORF">AVDCRST_MAG94-474</name>
</gene>